<gene>
    <name evidence="3" type="ORF">MNBD_ACTINO02-2859</name>
</gene>
<proteinExistence type="predicted"/>
<feature type="transmembrane region" description="Helical" evidence="2">
    <location>
        <begin position="38"/>
        <end position="63"/>
    </location>
</feature>
<sequence length="304" mass="31280">MTALDLRAQRAAAGIRSSVAASPATPAMDLRGAARMRFMTHASMGVAAAAAAAAAFVIMGSVFQAPSPAPAPPAGTASTTTTVATPTTSLAPSTTAVPTPVPPPSSTTTTTIPATTTSTTTATTPPDTTPPAFKILSPEHNQTFEVKVVTFSGTVEPGATVFAGRYEATVAGGEWSIALTLVPGRNTATLVATDAAGNQTSATVVVFLEVPKEDPPQDWEFTANRVNGSSTKNPPYDVYWGTGKPGTAIQILSEFGSGSVEVDAEGGWEVKVYFPTAPPNDEFVVKVKDFTGAKFTFGFTYIDI</sequence>
<reference evidence="3" key="1">
    <citation type="submission" date="2018-06" db="EMBL/GenBank/DDBJ databases">
        <authorList>
            <person name="Zhirakovskaya E."/>
        </authorList>
    </citation>
    <scope>NUCLEOTIDE SEQUENCE</scope>
</reference>
<accession>A0A3B0SP38</accession>
<keyword evidence="2" id="KW-1133">Transmembrane helix</keyword>
<feature type="compositionally biased region" description="Low complexity" evidence="1">
    <location>
        <begin position="106"/>
        <end position="127"/>
    </location>
</feature>
<dbReference type="Pfam" id="PF09136">
    <property type="entry name" value="Glucodextran_B"/>
    <property type="match status" value="1"/>
</dbReference>
<evidence type="ECO:0008006" key="4">
    <source>
        <dbReference type="Google" id="ProtNLM"/>
    </source>
</evidence>
<feature type="region of interest" description="Disordered" evidence="1">
    <location>
        <begin position="67"/>
        <end position="127"/>
    </location>
</feature>
<keyword evidence="2" id="KW-0812">Transmembrane</keyword>
<protein>
    <recommendedName>
        <fullName evidence="4">Bacterial Ig-like domain-containing protein</fullName>
    </recommendedName>
</protein>
<keyword evidence="2" id="KW-0472">Membrane</keyword>
<evidence type="ECO:0000256" key="2">
    <source>
        <dbReference type="SAM" id="Phobius"/>
    </source>
</evidence>
<evidence type="ECO:0000313" key="3">
    <source>
        <dbReference type="EMBL" id="VAV98203.1"/>
    </source>
</evidence>
<dbReference type="InterPro" id="IPR013783">
    <property type="entry name" value="Ig-like_fold"/>
</dbReference>
<feature type="compositionally biased region" description="Low complexity" evidence="1">
    <location>
        <begin position="74"/>
        <end position="98"/>
    </location>
</feature>
<dbReference type="EMBL" id="UOEK01000134">
    <property type="protein sequence ID" value="VAV98203.1"/>
    <property type="molecule type" value="Genomic_DNA"/>
</dbReference>
<dbReference type="Gene3D" id="2.60.40.10">
    <property type="entry name" value="Immunoglobulins"/>
    <property type="match status" value="1"/>
</dbReference>
<evidence type="ECO:0000256" key="1">
    <source>
        <dbReference type="SAM" id="MobiDB-lite"/>
    </source>
</evidence>
<name>A0A3B0SP38_9ZZZZ</name>
<dbReference type="AlphaFoldDB" id="A0A3B0SP38"/>
<organism evidence="3">
    <name type="scientific">hydrothermal vent metagenome</name>
    <dbReference type="NCBI Taxonomy" id="652676"/>
    <lineage>
        <taxon>unclassified sequences</taxon>
        <taxon>metagenomes</taxon>
        <taxon>ecological metagenomes</taxon>
    </lineage>
</organism>